<dbReference type="InterPro" id="IPR006145">
    <property type="entry name" value="PsdUridine_synth_RsuA/RluA"/>
</dbReference>
<dbReference type="EMBL" id="PFQX01000011">
    <property type="protein sequence ID" value="PJC65510.1"/>
    <property type="molecule type" value="Genomic_DNA"/>
</dbReference>
<dbReference type="PANTHER" id="PTHR21600">
    <property type="entry name" value="MITOCHONDRIAL RNA PSEUDOURIDINE SYNTHASE"/>
    <property type="match status" value="1"/>
</dbReference>
<dbReference type="AlphaFoldDB" id="A0A2M8G1J6"/>
<evidence type="ECO:0000313" key="4">
    <source>
        <dbReference type="Proteomes" id="UP000229674"/>
    </source>
</evidence>
<dbReference type="InterPro" id="IPR020103">
    <property type="entry name" value="PsdUridine_synth_cat_dom_sf"/>
</dbReference>
<dbReference type="CDD" id="cd02869">
    <property type="entry name" value="PseudoU_synth_RluA_like"/>
    <property type="match status" value="1"/>
</dbReference>
<evidence type="ECO:0000313" key="3">
    <source>
        <dbReference type="EMBL" id="PJC65510.1"/>
    </source>
</evidence>
<comment type="caution">
    <text evidence="3">The sequence shown here is derived from an EMBL/GenBank/DDBJ whole genome shotgun (WGS) entry which is preliminary data.</text>
</comment>
<dbReference type="InterPro" id="IPR050188">
    <property type="entry name" value="RluA_PseudoU_synthase"/>
</dbReference>
<dbReference type="GO" id="GO:0009982">
    <property type="term" value="F:pseudouridine synthase activity"/>
    <property type="evidence" value="ECO:0007669"/>
    <property type="project" value="InterPro"/>
</dbReference>
<reference evidence="4" key="1">
    <citation type="submission" date="2017-09" db="EMBL/GenBank/DDBJ databases">
        <title>Depth-based differentiation of microbial function through sediment-hosted aquifers and enrichment of novel symbionts in the deep terrestrial subsurface.</title>
        <authorList>
            <person name="Probst A.J."/>
            <person name="Ladd B."/>
            <person name="Jarett J.K."/>
            <person name="Geller-Mcgrath D.E."/>
            <person name="Sieber C.M.K."/>
            <person name="Emerson J.B."/>
            <person name="Anantharaman K."/>
            <person name="Thomas B.C."/>
            <person name="Malmstrom R."/>
            <person name="Stieglmeier M."/>
            <person name="Klingl A."/>
            <person name="Woyke T."/>
            <person name="Ryan C.M."/>
            <person name="Banfield J.F."/>
        </authorList>
    </citation>
    <scope>NUCLEOTIDE SEQUENCE [LARGE SCALE GENOMIC DNA]</scope>
</reference>
<dbReference type="PANTHER" id="PTHR21600:SF87">
    <property type="entry name" value="RNA PSEUDOURIDYLATE SYNTHASE DOMAIN-CONTAINING PROTEIN 1"/>
    <property type="match status" value="1"/>
</dbReference>
<feature type="non-terminal residue" evidence="3">
    <location>
        <position position="1"/>
    </location>
</feature>
<evidence type="ECO:0000256" key="1">
    <source>
        <dbReference type="ARBA" id="ARBA00010876"/>
    </source>
</evidence>
<protein>
    <submittedName>
        <fullName evidence="3">RluA family pseudouridine synthase</fullName>
    </submittedName>
</protein>
<dbReference type="SUPFAM" id="SSF55120">
    <property type="entry name" value="Pseudouridine synthase"/>
    <property type="match status" value="1"/>
</dbReference>
<accession>A0A2M8G1J6</accession>
<dbReference type="GO" id="GO:0140098">
    <property type="term" value="F:catalytic activity, acting on RNA"/>
    <property type="evidence" value="ECO:0007669"/>
    <property type="project" value="UniProtKB-ARBA"/>
</dbReference>
<dbReference type="Proteomes" id="UP000229674">
    <property type="component" value="Unassembled WGS sequence"/>
</dbReference>
<dbReference type="GO" id="GO:0000455">
    <property type="term" value="P:enzyme-directed rRNA pseudouridine synthesis"/>
    <property type="evidence" value="ECO:0007669"/>
    <property type="project" value="TreeGrafter"/>
</dbReference>
<proteinExistence type="inferred from homology"/>
<dbReference type="Pfam" id="PF00849">
    <property type="entry name" value="PseudoU_synth_2"/>
    <property type="match status" value="1"/>
</dbReference>
<organism evidence="3 4">
    <name type="scientific">Candidatus Colwellbacteria bacterium CG_4_9_14_0_2_um_filter_50_12</name>
    <dbReference type="NCBI Taxonomy" id="1974538"/>
    <lineage>
        <taxon>Bacteria</taxon>
        <taxon>Candidatus Colwelliibacteriota</taxon>
    </lineage>
</organism>
<dbReference type="Gene3D" id="3.30.2350.10">
    <property type="entry name" value="Pseudouridine synthase"/>
    <property type="match status" value="1"/>
</dbReference>
<sequence>AKTQKYFEYLKSLFQNHEVKKTYLALVRGRVRLETGRIDKPIGLKSGSVKHTVSHVKAKMIKNAVTNYRVKKYIKAGSEEQTFLEVTPETGRTHQIRVHLASIGHPVVGDKLYGGKSTKSGEPFYLHAYAVEFPVSPGRMICIEADPPEGLADKLK</sequence>
<gene>
    <name evidence="3" type="ORF">CO020_00220</name>
</gene>
<evidence type="ECO:0000259" key="2">
    <source>
        <dbReference type="Pfam" id="PF00849"/>
    </source>
</evidence>
<name>A0A2M8G1J6_9BACT</name>
<feature type="domain" description="Pseudouridine synthase RsuA/RluA-like" evidence="2">
    <location>
        <begin position="1"/>
        <end position="102"/>
    </location>
</feature>
<comment type="similarity">
    <text evidence="1">Belongs to the pseudouridine synthase RluA family.</text>
</comment>
<dbReference type="GO" id="GO:0003723">
    <property type="term" value="F:RNA binding"/>
    <property type="evidence" value="ECO:0007669"/>
    <property type="project" value="InterPro"/>
</dbReference>